<evidence type="ECO:0000256" key="18">
    <source>
        <dbReference type="PROSITE-ProRule" id="PRU00409"/>
    </source>
</evidence>
<evidence type="ECO:0000256" key="17">
    <source>
        <dbReference type="ARBA" id="ARBA00048600"/>
    </source>
</evidence>
<evidence type="ECO:0000256" key="1">
    <source>
        <dbReference type="ARBA" id="ARBA00003761"/>
    </source>
</evidence>
<evidence type="ECO:0000256" key="5">
    <source>
        <dbReference type="ARBA" id="ARBA00017242"/>
    </source>
</evidence>
<dbReference type="Pfam" id="PF02785">
    <property type="entry name" value="Biotin_carb_C"/>
    <property type="match status" value="1"/>
</dbReference>
<sequence length="445" mass="48405">MFKKILIANRGEIALRVLRACRELGIASVAVHSTADADAMHVRLADESVCIGPPLARDSYLNMPAIISAALITGAEAIHPGYGFLSENAAFAEMVEAHNLVFIGPTAQHIRMMGDKITAKTTMAELGVPLVPGSPGELASLDEAREVAERIMYPVLIKAAAGGGGRGMKVARAADELEAAWREARAEAGAAFGNNAVYMEKYLDKPRHIELQILADNHGEVVHIGERDCSLQRRHQKVLEEAGSPVISPEQRDALGKTVTTALKKIGYRNAGTLEFLYQDGQFAFIEMNTRLQVEHPVSEAISGIDLVREQIRIAAGQPLGYTQDDVVLSGHAIECRITAEDPETFAPSPGRVEVFHPPGGLGVRVDSALYAGYRVPPHYDSLIAKLITYGKTREEAIARMKRALHEFVISGIKTTIPLHQRILEAPDFVAGDYTIHWLERFVAG</sequence>
<dbReference type="GO" id="GO:0046872">
    <property type="term" value="F:metal ion binding"/>
    <property type="evidence" value="ECO:0007669"/>
    <property type="project" value="UniProtKB-KW"/>
</dbReference>
<keyword evidence="8" id="KW-0479">Metal-binding</keyword>
<dbReference type="SUPFAM" id="SSF51246">
    <property type="entry name" value="Rudiment single hybrid motif"/>
    <property type="match status" value="1"/>
</dbReference>
<evidence type="ECO:0000256" key="7">
    <source>
        <dbReference type="ARBA" id="ARBA00022598"/>
    </source>
</evidence>
<dbReference type="InterPro" id="IPR051602">
    <property type="entry name" value="ACC_Biotin_Carboxylase"/>
</dbReference>
<dbReference type="PROSITE" id="PS50975">
    <property type="entry name" value="ATP_GRASP"/>
    <property type="match status" value="1"/>
</dbReference>
<dbReference type="InterPro" id="IPR013815">
    <property type="entry name" value="ATP_grasp_subdomain_1"/>
</dbReference>
<comment type="caution">
    <text evidence="22">The sequence shown here is derived from an EMBL/GenBank/DDBJ whole genome shotgun (WGS) entry which is preliminary data.</text>
</comment>
<name>A0A840VKE0_9PROT</name>
<comment type="pathway">
    <text evidence="2 19">Lipid metabolism; malonyl-CoA biosynthesis; malonyl-CoA from acetyl-CoA: step 1/1.</text>
</comment>
<dbReference type="SUPFAM" id="SSF52440">
    <property type="entry name" value="PreATP-grasp domain"/>
    <property type="match status" value="1"/>
</dbReference>
<dbReference type="Gene3D" id="3.40.50.20">
    <property type="match status" value="1"/>
</dbReference>
<feature type="domain" description="Biotin carboxylation" evidence="21">
    <location>
        <begin position="1"/>
        <end position="444"/>
    </location>
</feature>
<dbReference type="GO" id="GO:0005524">
    <property type="term" value="F:ATP binding"/>
    <property type="evidence" value="ECO:0007669"/>
    <property type="project" value="UniProtKB-UniRule"/>
</dbReference>
<dbReference type="RefSeq" id="WP_183265736.1">
    <property type="nucleotide sequence ID" value="NZ_JACHFJ010000003.1"/>
</dbReference>
<evidence type="ECO:0000256" key="10">
    <source>
        <dbReference type="ARBA" id="ARBA00022832"/>
    </source>
</evidence>
<dbReference type="AlphaFoldDB" id="A0A840VKE0"/>
<reference evidence="22 23" key="1">
    <citation type="submission" date="2020-08" db="EMBL/GenBank/DDBJ databases">
        <title>Genomic Encyclopedia of Type Strains, Phase IV (KMG-IV): sequencing the most valuable type-strain genomes for metagenomic binning, comparative biology and taxonomic classification.</title>
        <authorList>
            <person name="Goeker M."/>
        </authorList>
    </citation>
    <scope>NUCLEOTIDE SEQUENCE [LARGE SCALE GENOMIC DNA]</scope>
    <source>
        <strain evidence="22 23">DSM 27026</strain>
    </source>
</reference>
<dbReference type="NCBIfam" id="NF006367">
    <property type="entry name" value="PRK08591.1"/>
    <property type="match status" value="1"/>
</dbReference>
<dbReference type="GO" id="GO:0006633">
    <property type="term" value="P:fatty acid biosynthetic process"/>
    <property type="evidence" value="ECO:0007669"/>
    <property type="project" value="UniProtKB-KW"/>
</dbReference>
<dbReference type="InterPro" id="IPR016185">
    <property type="entry name" value="PreATP-grasp_dom_sf"/>
</dbReference>
<keyword evidence="14 19" id="KW-0275">Fatty acid biosynthesis</keyword>
<keyword evidence="12" id="KW-0460">Magnesium</keyword>
<evidence type="ECO:0000256" key="6">
    <source>
        <dbReference type="ARBA" id="ARBA00022516"/>
    </source>
</evidence>
<evidence type="ECO:0000313" key="23">
    <source>
        <dbReference type="Proteomes" id="UP000553706"/>
    </source>
</evidence>
<evidence type="ECO:0000256" key="2">
    <source>
        <dbReference type="ARBA" id="ARBA00004956"/>
    </source>
</evidence>
<dbReference type="InterPro" id="IPR005481">
    <property type="entry name" value="BC-like_N"/>
</dbReference>
<evidence type="ECO:0000259" key="21">
    <source>
        <dbReference type="PROSITE" id="PS50979"/>
    </source>
</evidence>
<dbReference type="GO" id="GO:2001295">
    <property type="term" value="P:malonyl-CoA biosynthetic process"/>
    <property type="evidence" value="ECO:0007669"/>
    <property type="project" value="UniProtKB-UniPathway"/>
</dbReference>
<evidence type="ECO:0000256" key="11">
    <source>
        <dbReference type="ARBA" id="ARBA00022840"/>
    </source>
</evidence>
<evidence type="ECO:0000256" key="12">
    <source>
        <dbReference type="ARBA" id="ARBA00022842"/>
    </source>
</evidence>
<protein>
    <recommendedName>
        <fullName evidence="5 19">Biotin carboxylase</fullName>
        <ecNumber evidence="4 19">6.3.4.14</ecNumber>
    </recommendedName>
    <alternativeName>
        <fullName evidence="16 19">Acetyl-coenzyme A carboxylase biotin carboxylase subunit A</fullName>
    </alternativeName>
</protein>
<dbReference type="Pfam" id="PF02786">
    <property type="entry name" value="CPSase_L_D2"/>
    <property type="match status" value="1"/>
</dbReference>
<keyword evidence="13 19" id="KW-0443">Lipid metabolism</keyword>
<dbReference type="Gene3D" id="3.30.470.20">
    <property type="entry name" value="ATP-grasp fold, B domain"/>
    <property type="match status" value="1"/>
</dbReference>
<evidence type="ECO:0000313" key="22">
    <source>
        <dbReference type="EMBL" id="MBB5372709.1"/>
    </source>
</evidence>
<dbReference type="InterPro" id="IPR004549">
    <property type="entry name" value="Acetyl_CoA_COase_biotin_COase"/>
</dbReference>
<gene>
    <name evidence="22" type="ORF">HNP71_000960</name>
</gene>
<keyword evidence="7 19" id="KW-0436">Ligase</keyword>
<evidence type="ECO:0000256" key="4">
    <source>
        <dbReference type="ARBA" id="ARBA00013263"/>
    </source>
</evidence>
<evidence type="ECO:0000256" key="13">
    <source>
        <dbReference type="ARBA" id="ARBA00023098"/>
    </source>
</evidence>
<dbReference type="InterPro" id="IPR011764">
    <property type="entry name" value="Biotin_carboxylation_dom"/>
</dbReference>
<dbReference type="InterPro" id="IPR011054">
    <property type="entry name" value="Rudment_hybrid_motif"/>
</dbReference>
<dbReference type="FunFam" id="3.30.1490.20:FF:000018">
    <property type="entry name" value="Biotin carboxylase"/>
    <property type="match status" value="1"/>
</dbReference>
<keyword evidence="9 18" id="KW-0547">Nucleotide-binding</keyword>
<dbReference type="FunFam" id="3.40.50.20:FF:000010">
    <property type="entry name" value="Propionyl-CoA carboxylase subunit alpha"/>
    <property type="match status" value="1"/>
</dbReference>
<comment type="function">
    <text evidence="1 19">This protein is a component of the acetyl coenzyme A carboxylase complex; first, biotin carboxylase catalyzes the carboxylation of the carrier protein and then the transcarboxylase transfers the carboxyl group to form malonyl-CoA.</text>
</comment>
<dbReference type="Gene3D" id="3.30.1490.20">
    <property type="entry name" value="ATP-grasp fold, A domain"/>
    <property type="match status" value="1"/>
</dbReference>
<dbReference type="SMART" id="SM00878">
    <property type="entry name" value="Biotin_carb_C"/>
    <property type="match status" value="1"/>
</dbReference>
<accession>A0A840VKE0</accession>
<dbReference type="PANTHER" id="PTHR48095">
    <property type="entry name" value="PYRUVATE CARBOXYLASE SUBUNIT A"/>
    <property type="match status" value="1"/>
</dbReference>
<evidence type="ECO:0000259" key="20">
    <source>
        <dbReference type="PROSITE" id="PS50975"/>
    </source>
</evidence>
<comment type="catalytic activity">
    <reaction evidence="17 19">
        <text>N(6)-biotinyl-L-lysyl-[protein] + hydrogencarbonate + ATP = N(6)-carboxybiotinyl-L-lysyl-[protein] + ADP + phosphate + H(+)</text>
        <dbReference type="Rhea" id="RHEA:13501"/>
        <dbReference type="Rhea" id="RHEA-COMP:10505"/>
        <dbReference type="Rhea" id="RHEA-COMP:10506"/>
        <dbReference type="ChEBI" id="CHEBI:15378"/>
        <dbReference type="ChEBI" id="CHEBI:17544"/>
        <dbReference type="ChEBI" id="CHEBI:30616"/>
        <dbReference type="ChEBI" id="CHEBI:43474"/>
        <dbReference type="ChEBI" id="CHEBI:83144"/>
        <dbReference type="ChEBI" id="CHEBI:83145"/>
        <dbReference type="ChEBI" id="CHEBI:456216"/>
        <dbReference type="EC" id="6.3.4.14"/>
    </reaction>
</comment>
<dbReference type="EC" id="6.3.4.14" evidence="4 19"/>
<dbReference type="UniPathway" id="UPA00655">
    <property type="reaction ID" value="UER00711"/>
</dbReference>
<dbReference type="SUPFAM" id="SSF56059">
    <property type="entry name" value="Glutathione synthetase ATP-binding domain-like"/>
    <property type="match status" value="1"/>
</dbReference>
<dbReference type="NCBIfam" id="TIGR00514">
    <property type="entry name" value="accC"/>
    <property type="match status" value="1"/>
</dbReference>
<dbReference type="PROSITE" id="PS00867">
    <property type="entry name" value="CPSASE_2"/>
    <property type="match status" value="1"/>
</dbReference>
<dbReference type="EMBL" id="JACHFJ010000003">
    <property type="protein sequence ID" value="MBB5372709.1"/>
    <property type="molecule type" value="Genomic_DNA"/>
</dbReference>
<feature type="domain" description="ATP-grasp" evidence="20">
    <location>
        <begin position="120"/>
        <end position="316"/>
    </location>
</feature>
<dbReference type="InterPro" id="IPR005482">
    <property type="entry name" value="Biotin_COase_C"/>
</dbReference>
<dbReference type="InterPro" id="IPR011761">
    <property type="entry name" value="ATP-grasp"/>
</dbReference>
<evidence type="ECO:0000256" key="16">
    <source>
        <dbReference type="ARBA" id="ARBA00033786"/>
    </source>
</evidence>
<dbReference type="PROSITE" id="PS50979">
    <property type="entry name" value="BC"/>
    <property type="match status" value="1"/>
</dbReference>
<dbReference type="Proteomes" id="UP000553706">
    <property type="component" value="Unassembled WGS sequence"/>
</dbReference>
<keyword evidence="15 19" id="KW-0092">Biotin</keyword>
<keyword evidence="10 19" id="KW-0276">Fatty acid metabolism</keyword>
<evidence type="ECO:0000256" key="8">
    <source>
        <dbReference type="ARBA" id="ARBA00022723"/>
    </source>
</evidence>
<evidence type="ECO:0000256" key="15">
    <source>
        <dbReference type="ARBA" id="ARBA00023267"/>
    </source>
</evidence>
<evidence type="ECO:0000256" key="9">
    <source>
        <dbReference type="ARBA" id="ARBA00022741"/>
    </source>
</evidence>
<dbReference type="PROSITE" id="PS00866">
    <property type="entry name" value="CPSASE_1"/>
    <property type="match status" value="1"/>
</dbReference>
<evidence type="ECO:0000256" key="14">
    <source>
        <dbReference type="ARBA" id="ARBA00023160"/>
    </source>
</evidence>
<dbReference type="Pfam" id="PF00289">
    <property type="entry name" value="Biotin_carb_N"/>
    <property type="match status" value="1"/>
</dbReference>
<dbReference type="PANTHER" id="PTHR48095:SF2">
    <property type="entry name" value="BIOTIN CARBOXYLASE, CHLOROPLASTIC"/>
    <property type="match status" value="1"/>
</dbReference>
<evidence type="ECO:0000256" key="3">
    <source>
        <dbReference type="ARBA" id="ARBA00011750"/>
    </source>
</evidence>
<proteinExistence type="predicted"/>
<comment type="subunit">
    <text evidence="3 19">Acetyl-CoA carboxylase is a heterohexamer of biotin carboxyl carrier protein, biotin carboxylase and the two subunits of carboxyl transferase in a 2:2 complex.</text>
</comment>
<dbReference type="GO" id="GO:0004075">
    <property type="term" value="F:biotin carboxylase activity"/>
    <property type="evidence" value="ECO:0007669"/>
    <property type="project" value="UniProtKB-EC"/>
</dbReference>
<keyword evidence="23" id="KW-1185">Reference proteome</keyword>
<keyword evidence="11 18" id="KW-0067">ATP-binding</keyword>
<organism evidence="22 23">
    <name type="scientific">Acidocella aromatica</name>
    <dbReference type="NCBI Taxonomy" id="1303579"/>
    <lineage>
        <taxon>Bacteria</taxon>
        <taxon>Pseudomonadati</taxon>
        <taxon>Pseudomonadota</taxon>
        <taxon>Alphaproteobacteria</taxon>
        <taxon>Acetobacterales</taxon>
        <taxon>Acidocellaceae</taxon>
        <taxon>Acidocella</taxon>
    </lineage>
</organism>
<keyword evidence="6 19" id="KW-0444">Lipid biosynthesis</keyword>
<evidence type="ECO:0000256" key="19">
    <source>
        <dbReference type="RuleBase" id="RU365063"/>
    </source>
</evidence>
<dbReference type="InterPro" id="IPR005479">
    <property type="entry name" value="CPAse_ATP-bd"/>
</dbReference>